<comment type="subunit">
    <text evidence="10">Monomer.</text>
</comment>
<evidence type="ECO:0000256" key="4">
    <source>
        <dbReference type="ARBA" id="ARBA00022771"/>
    </source>
</evidence>
<dbReference type="InterPro" id="IPR003601">
    <property type="entry name" value="Topo_IA_2"/>
</dbReference>
<dbReference type="InterPro" id="IPR005733">
    <property type="entry name" value="TopoI_bac-type"/>
</dbReference>
<feature type="site" description="Interaction with DNA" evidence="10">
    <location>
        <position position="320"/>
    </location>
</feature>
<comment type="similarity">
    <text evidence="2 10">Belongs to the type IA topoisomerase family.</text>
</comment>
<evidence type="ECO:0000259" key="11">
    <source>
        <dbReference type="PROSITE" id="PS50880"/>
    </source>
</evidence>
<evidence type="ECO:0000256" key="6">
    <source>
        <dbReference type="ARBA" id="ARBA00022842"/>
    </source>
</evidence>
<dbReference type="PRINTS" id="PR00417">
    <property type="entry name" value="PRTPISMRASEI"/>
</dbReference>
<dbReference type="InterPro" id="IPR013824">
    <property type="entry name" value="Topo_IA_cen_sub1"/>
</dbReference>
<dbReference type="RefSeq" id="WP_420070122.1">
    <property type="nucleotide sequence ID" value="NZ_JBCHKQ010000004.1"/>
</dbReference>
<feature type="site" description="Interaction with DNA" evidence="10">
    <location>
        <position position="164"/>
    </location>
</feature>
<dbReference type="PANTHER" id="PTHR42785:SF1">
    <property type="entry name" value="DNA TOPOISOMERASE"/>
    <property type="match status" value="1"/>
</dbReference>
<feature type="active site" description="O-(5'-phospho-DNA)-tyrosine intermediate" evidence="10">
    <location>
        <position position="318"/>
    </location>
</feature>
<dbReference type="SUPFAM" id="SSF56712">
    <property type="entry name" value="Prokaryotic type I DNA topoisomerase"/>
    <property type="match status" value="1"/>
</dbReference>
<sequence>MGKSAKGSSNKKGTNKKNKKINTLLIVESPAKASTIEKYLGPGYKVEASKGHLIDLPKSRLAVDINNSFEPEYITVRGKAEILRNLIKQAKEAGHVMLASDNDREGEAISFHIKNAIEKKYPDVKIERIVFNEITPSAIRAAVENPGDIDENKVDAQKSRRVLDRLVGYNLSPILWKKVKNGLSAGRVQSVALRLICEREKEVESFVPEEYWSLDVILRKDKKRFNAVLVNYKDKKPDFKTKADADAVIEQLRDKSFTVISVREVLKQNKPKPPFTTSQLQQVAANRLGYNARKTMQIAQRLYEGVSVGSTRVGLITYMRTDSTRISETAISAVRDFIGKTYPDALPEKPRYYSKGGNAQDAHEAIRPTFVEYTPDYLKNYLSRDEHRLYSIIWERFVASQMNNSSVKTVSVDIGAGEAVFRTGFSEVVDKGFLAALSLLKPADEKKSIPVLNEGDSLKLEEFIPEQHFTSGPSRYTDATIVKAMEELGIGRPSTYAPTISVLFDRFYVQRKNKQIVPTALGKMVNDILVSSFPDVLDVDFTARMESRLDMVESGEEKWVDMISDFFFPFKEKVEHVMEHLESVKVSMDEETGEVCPKCGRPMVKKIGRYGYFIACTGFPECRYTMPIPVADCPVDGCGGKIVERKSRGKRGRTFYGCTNYPDCTFLSPYPLTDVRCPTCGWPLVEKSQKGDSVKVCINPDCDYLHDGDAVSSVSALKHEVSAEGGDEE</sequence>
<proteinExistence type="inferred from homology"/>
<evidence type="ECO:0000256" key="10">
    <source>
        <dbReference type="HAMAP-Rule" id="MF_00952"/>
    </source>
</evidence>
<evidence type="ECO:0000256" key="3">
    <source>
        <dbReference type="ARBA" id="ARBA00022723"/>
    </source>
</evidence>
<evidence type="ECO:0000313" key="14">
    <source>
        <dbReference type="Proteomes" id="UP001466331"/>
    </source>
</evidence>
<dbReference type="PROSITE" id="PS50880">
    <property type="entry name" value="TOPRIM"/>
    <property type="match status" value="1"/>
</dbReference>
<accession>A0ABU9UDC2</accession>
<evidence type="ECO:0000256" key="1">
    <source>
        <dbReference type="ARBA" id="ARBA00000213"/>
    </source>
</evidence>
<keyword evidence="8 10" id="KW-0238">DNA-binding</keyword>
<keyword evidence="6" id="KW-0460">Magnesium</keyword>
<name>A0ABU9UDC2_9SPIR</name>
<keyword evidence="9 10" id="KW-0413">Isomerase</keyword>
<feature type="site" description="Interaction with DNA" evidence="10">
    <location>
        <position position="506"/>
    </location>
</feature>
<dbReference type="Gene3D" id="2.70.20.10">
    <property type="entry name" value="Topoisomerase I, domain 3"/>
    <property type="match status" value="1"/>
</dbReference>
<dbReference type="InterPro" id="IPR000380">
    <property type="entry name" value="Topo_IA"/>
</dbReference>
<dbReference type="HAMAP" id="MF_00952">
    <property type="entry name" value="Topoisom_1_prok"/>
    <property type="match status" value="1"/>
</dbReference>
<feature type="site" description="Interaction with DNA" evidence="10">
    <location>
        <position position="169"/>
    </location>
</feature>
<dbReference type="Pfam" id="PF01131">
    <property type="entry name" value="Topoisom_bac"/>
    <property type="match status" value="1"/>
</dbReference>
<dbReference type="InterPro" id="IPR003602">
    <property type="entry name" value="Topo_IA_DNA-bd_dom"/>
</dbReference>
<dbReference type="Pfam" id="PF01396">
    <property type="entry name" value="Zn_ribbon_Top1"/>
    <property type="match status" value="3"/>
</dbReference>
<dbReference type="Proteomes" id="UP001466331">
    <property type="component" value="Unassembled WGS sequence"/>
</dbReference>
<dbReference type="InterPro" id="IPR028612">
    <property type="entry name" value="Topoisom_1_IA"/>
</dbReference>
<comment type="catalytic activity">
    <reaction evidence="1 10">
        <text>ATP-independent breakage of single-stranded DNA, followed by passage and rejoining.</text>
        <dbReference type="EC" id="5.6.2.1"/>
    </reaction>
</comment>
<feature type="domain" description="Toprim" evidence="11">
    <location>
        <begin position="22"/>
        <end position="134"/>
    </location>
</feature>
<dbReference type="Gene3D" id="3.30.65.10">
    <property type="entry name" value="Bacterial Topoisomerase I, domain 1"/>
    <property type="match status" value="2"/>
</dbReference>
<dbReference type="Gene3D" id="3.40.50.140">
    <property type="match status" value="1"/>
</dbReference>
<dbReference type="EMBL" id="JBCHKQ010000004">
    <property type="protein sequence ID" value="MEM5948671.1"/>
    <property type="molecule type" value="Genomic_DNA"/>
</dbReference>
<comment type="function">
    <text evidence="10">Releases the supercoiling and torsional tension of DNA, which is introduced during the DNA replication and transcription, by transiently cleaving and rejoining one strand of the DNA duplex. Introduces a single-strand break via transesterification at a target site in duplex DNA. The scissile phosphodiester is attacked by the catalytic tyrosine of the enzyme, resulting in the formation of a DNA-(5'-phosphotyrosyl)-enzyme intermediate and the expulsion of a 3'-OH DNA strand. The free DNA strand then undergoes passage around the unbroken strand, thus removing DNA supercoils. Finally, in the religation step, the DNA 3'-OH attacks the covalent intermediate to expel the active-site tyrosine and restore the DNA phosphodiester backbone.</text>
</comment>
<dbReference type="InterPro" id="IPR023405">
    <property type="entry name" value="Topo_IA_core_domain"/>
</dbReference>
<evidence type="ECO:0000256" key="8">
    <source>
        <dbReference type="ARBA" id="ARBA00023125"/>
    </source>
</evidence>
<dbReference type="Gene3D" id="1.10.460.10">
    <property type="entry name" value="Topoisomerase I, domain 2"/>
    <property type="match status" value="1"/>
</dbReference>
<reference evidence="13 14" key="1">
    <citation type="submission" date="2024-03" db="EMBL/GenBank/DDBJ databases">
        <title>Ignisphaera cupida sp. nov., a hyperthermophilic hydrolytic archaeon from a hot spring of Kamchatka, and proposal of Ignisphaeraceae fam. nov.</title>
        <authorList>
            <person name="Podosokorskaya O.A."/>
            <person name="Elcheninov A.G."/>
            <person name="Maltseva A.I."/>
            <person name="Zayulina K.S."/>
            <person name="Novikov A."/>
            <person name="Merkel A.Y."/>
        </authorList>
    </citation>
    <scope>NUCLEOTIDE SEQUENCE [LARGE SCALE GENOMIC DNA]</scope>
    <source>
        <strain evidence="13 14">38H-sp</strain>
    </source>
</reference>
<evidence type="ECO:0000259" key="12">
    <source>
        <dbReference type="PROSITE" id="PS52039"/>
    </source>
</evidence>
<dbReference type="SMART" id="SM00437">
    <property type="entry name" value="TOP1Ac"/>
    <property type="match status" value="1"/>
</dbReference>
<dbReference type="InterPro" id="IPR006171">
    <property type="entry name" value="TOPRIM_dom"/>
</dbReference>
<feature type="site" description="Interaction with DNA" evidence="10">
    <location>
        <position position="160"/>
    </location>
</feature>
<keyword evidence="7 10" id="KW-0799">Topoisomerase</keyword>
<dbReference type="NCBIfam" id="TIGR01051">
    <property type="entry name" value="topA_bact"/>
    <property type="match status" value="1"/>
</dbReference>
<protein>
    <recommendedName>
        <fullName evidence="10">DNA topoisomerase 1</fullName>
        <ecNumber evidence="10">5.6.2.1</ecNumber>
    </recommendedName>
    <alternativeName>
        <fullName evidence="10">DNA topoisomerase I</fullName>
    </alternativeName>
</protein>
<dbReference type="CDD" id="cd03363">
    <property type="entry name" value="TOPRIM_TopoIA_TopoI"/>
    <property type="match status" value="1"/>
</dbReference>
<organism evidence="13 14">
    <name type="scientific">Rarispira pelagica</name>
    <dbReference type="NCBI Taxonomy" id="3141764"/>
    <lineage>
        <taxon>Bacteria</taxon>
        <taxon>Pseudomonadati</taxon>
        <taxon>Spirochaetota</taxon>
        <taxon>Spirochaetia</taxon>
        <taxon>Winmispirales</taxon>
        <taxon>Winmispiraceae</taxon>
        <taxon>Rarispira</taxon>
    </lineage>
</organism>
<evidence type="ECO:0000256" key="5">
    <source>
        <dbReference type="ARBA" id="ARBA00022833"/>
    </source>
</evidence>
<comment type="caution">
    <text evidence="13">The sequence shown here is derived from an EMBL/GenBank/DDBJ whole genome shotgun (WGS) entry which is preliminary data.</text>
</comment>
<dbReference type="InterPro" id="IPR034149">
    <property type="entry name" value="TOPRIM_TopoI"/>
</dbReference>
<dbReference type="CDD" id="cd00186">
    <property type="entry name" value="TOP1Ac"/>
    <property type="match status" value="1"/>
</dbReference>
<dbReference type="SUPFAM" id="SSF57783">
    <property type="entry name" value="Zinc beta-ribbon"/>
    <property type="match status" value="1"/>
</dbReference>
<dbReference type="PROSITE" id="PS52039">
    <property type="entry name" value="TOPO_IA_2"/>
    <property type="match status" value="1"/>
</dbReference>
<feature type="site" description="Interaction with DNA" evidence="10">
    <location>
        <position position="52"/>
    </location>
</feature>
<evidence type="ECO:0000256" key="7">
    <source>
        <dbReference type="ARBA" id="ARBA00023029"/>
    </source>
</evidence>
<dbReference type="Pfam" id="PF01751">
    <property type="entry name" value="Toprim"/>
    <property type="match status" value="1"/>
</dbReference>
<feature type="site" description="Interaction with DNA" evidence="10">
    <location>
        <position position="176"/>
    </location>
</feature>
<dbReference type="PROSITE" id="PS00396">
    <property type="entry name" value="TOPO_IA_1"/>
    <property type="match status" value="1"/>
</dbReference>
<dbReference type="SMART" id="SM00436">
    <property type="entry name" value="TOP1Bc"/>
    <property type="match status" value="1"/>
</dbReference>
<evidence type="ECO:0000256" key="9">
    <source>
        <dbReference type="ARBA" id="ARBA00023235"/>
    </source>
</evidence>
<keyword evidence="4" id="KW-0863">Zinc-finger</keyword>
<keyword evidence="14" id="KW-1185">Reference proteome</keyword>
<dbReference type="EC" id="5.6.2.1" evidence="10"/>
<evidence type="ECO:0000256" key="2">
    <source>
        <dbReference type="ARBA" id="ARBA00009446"/>
    </source>
</evidence>
<dbReference type="GO" id="GO:0003917">
    <property type="term" value="F:DNA topoisomerase type I (single strand cut, ATP-independent) activity"/>
    <property type="evidence" value="ECO:0007669"/>
    <property type="project" value="UniProtKB-EC"/>
</dbReference>
<keyword evidence="3" id="KW-0479">Metal-binding</keyword>
<keyword evidence="5" id="KW-0862">Zinc</keyword>
<feature type="domain" description="Topo IA-type catalytic" evidence="12">
    <location>
        <begin position="150"/>
        <end position="574"/>
    </location>
</feature>
<dbReference type="InterPro" id="IPR013826">
    <property type="entry name" value="Topo_IA_cen_sub3"/>
</dbReference>
<dbReference type="InterPro" id="IPR023406">
    <property type="entry name" value="Topo_IA_AS"/>
</dbReference>
<dbReference type="InterPro" id="IPR013825">
    <property type="entry name" value="Topo_IA_cen_sub2"/>
</dbReference>
<evidence type="ECO:0000313" key="13">
    <source>
        <dbReference type="EMBL" id="MEM5948671.1"/>
    </source>
</evidence>
<feature type="region of interest" description="Interaction with DNA" evidence="10">
    <location>
        <begin position="184"/>
        <end position="189"/>
    </location>
</feature>
<dbReference type="PANTHER" id="PTHR42785">
    <property type="entry name" value="DNA TOPOISOMERASE, TYPE IA, CORE"/>
    <property type="match status" value="1"/>
</dbReference>
<dbReference type="InterPro" id="IPR013497">
    <property type="entry name" value="Topo_IA_cen"/>
</dbReference>
<feature type="site" description="Interaction with DNA" evidence="10">
    <location>
        <position position="161"/>
    </location>
</feature>
<dbReference type="InterPro" id="IPR013498">
    <property type="entry name" value="Topo_IA_Znf"/>
</dbReference>
<gene>
    <name evidence="10 13" type="primary">topA</name>
    <name evidence="13" type="ORF">WKV44_08960</name>
</gene>
<dbReference type="SMART" id="SM00493">
    <property type="entry name" value="TOPRIM"/>
    <property type="match status" value="1"/>
</dbReference>
<dbReference type="Gene3D" id="1.10.290.10">
    <property type="entry name" value="Topoisomerase I, domain 4"/>
    <property type="match status" value="1"/>
</dbReference>